<evidence type="ECO:0000313" key="2">
    <source>
        <dbReference type="Proteomes" id="UP001156881"/>
    </source>
</evidence>
<gene>
    <name evidence="1" type="ORF">GCM10007884_39590</name>
</gene>
<organism evidence="1 2">
    <name type="scientific">Methylobacterium brachythecii</name>
    <dbReference type="NCBI Taxonomy" id="1176177"/>
    <lineage>
        <taxon>Bacteria</taxon>
        <taxon>Pseudomonadati</taxon>
        <taxon>Pseudomonadota</taxon>
        <taxon>Alphaproteobacteria</taxon>
        <taxon>Hyphomicrobiales</taxon>
        <taxon>Methylobacteriaceae</taxon>
        <taxon>Methylobacterium</taxon>
    </lineage>
</organism>
<name>A0ABQ6DCA7_9HYPH</name>
<evidence type="ECO:0008006" key="3">
    <source>
        <dbReference type="Google" id="ProtNLM"/>
    </source>
</evidence>
<evidence type="ECO:0000313" key="1">
    <source>
        <dbReference type="EMBL" id="GLS45968.1"/>
    </source>
</evidence>
<dbReference type="EMBL" id="BSPG01000030">
    <property type="protein sequence ID" value="GLS45968.1"/>
    <property type="molecule type" value="Genomic_DNA"/>
</dbReference>
<accession>A0ABQ6DCA7</accession>
<comment type="caution">
    <text evidence="1">The sequence shown here is derived from an EMBL/GenBank/DDBJ whole genome shotgun (WGS) entry which is preliminary data.</text>
</comment>
<proteinExistence type="predicted"/>
<keyword evidence="2" id="KW-1185">Reference proteome</keyword>
<reference evidence="2" key="1">
    <citation type="journal article" date="2019" name="Int. J. Syst. Evol. Microbiol.">
        <title>The Global Catalogue of Microorganisms (GCM) 10K type strain sequencing project: providing services to taxonomists for standard genome sequencing and annotation.</title>
        <authorList>
            <consortium name="The Broad Institute Genomics Platform"/>
            <consortium name="The Broad Institute Genome Sequencing Center for Infectious Disease"/>
            <person name="Wu L."/>
            <person name="Ma J."/>
        </authorList>
    </citation>
    <scope>NUCLEOTIDE SEQUENCE [LARGE SCALE GENOMIC DNA]</scope>
    <source>
        <strain evidence="2">NBRC 107710</strain>
    </source>
</reference>
<protein>
    <recommendedName>
        <fullName evidence="3">DUF3253 domain-containing protein</fullName>
    </recommendedName>
</protein>
<sequence length="72" mass="8218">MDERPWSPTHAQCREIRAVAAGKAAPRNFNAARVREELCRRGMLRREGSDPVRHRLTERGRLAADILVVPED</sequence>
<dbReference type="Proteomes" id="UP001156881">
    <property type="component" value="Unassembled WGS sequence"/>
</dbReference>